<dbReference type="OrthoDB" id="10396143at2759"/>
<feature type="coiled-coil region" evidence="1">
    <location>
        <begin position="405"/>
        <end position="439"/>
    </location>
</feature>
<dbReference type="Proteomes" id="UP000444721">
    <property type="component" value="Unassembled WGS sequence"/>
</dbReference>
<dbReference type="GeneID" id="68108775"/>
<dbReference type="VEuPathDB" id="AmoebaDB:NF0075460"/>
<keyword evidence="4" id="KW-1185">Reference proteome</keyword>
<dbReference type="RefSeq" id="XP_044563927.1">
    <property type="nucleotide sequence ID" value="XM_044704654.1"/>
</dbReference>
<dbReference type="VEuPathDB" id="AmoebaDB:NfTy_053730"/>
<feature type="region of interest" description="Disordered" evidence="2">
    <location>
        <begin position="444"/>
        <end position="470"/>
    </location>
</feature>
<protein>
    <submittedName>
        <fullName evidence="3">Uncharacterized protein</fullName>
    </submittedName>
</protein>
<feature type="compositionally biased region" description="Low complexity" evidence="2">
    <location>
        <begin position="78"/>
        <end position="107"/>
    </location>
</feature>
<organism evidence="3 4">
    <name type="scientific">Naegleria fowleri</name>
    <name type="common">Brain eating amoeba</name>
    <dbReference type="NCBI Taxonomy" id="5763"/>
    <lineage>
        <taxon>Eukaryota</taxon>
        <taxon>Discoba</taxon>
        <taxon>Heterolobosea</taxon>
        <taxon>Tetramitia</taxon>
        <taxon>Eutetramitia</taxon>
        <taxon>Vahlkampfiidae</taxon>
        <taxon>Naegleria</taxon>
    </lineage>
</organism>
<dbReference type="VEuPathDB" id="AmoebaDB:FDP41_001557"/>
<feature type="compositionally biased region" description="Low complexity" evidence="2">
    <location>
        <begin position="45"/>
        <end position="59"/>
    </location>
</feature>
<feature type="compositionally biased region" description="Basic and acidic residues" evidence="2">
    <location>
        <begin position="452"/>
        <end position="461"/>
    </location>
</feature>
<feature type="compositionally biased region" description="Basic and acidic residues" evidence="2">
    <location>
        <begin position="61"/>
        <end position="76"/>
    </location>
</feature>
<feature type="compositionally biased region" description="Polar residues" evidence="2">
    <location>
        <begin position="1"/>
        <end position="11"/>
    </location>
</feature>
<feature type="coiled-coil region" evidence="1">
    <location>
        <begin position="151"/>
        <end position="206"/>
    </location>
</feature>
<comment type="caution">
    <text evidence="3">The sequence shown here is derived from an EMBL/GenBank/DDBJ whole genome shotgun (WGS) entry which is preliminary data.</text>
</comment>
<evidence type="ECO:0000256" key="2">
    <source>
        <dbReference type="SAM" id="MobiDB-lite"/>
    </source>
</evidence>
<dbReference type="AlphaFoldDB" id="A0A6A5BY18"/>
<dbReference type="OMA" id="EPRYQNT"/>
<reference evidence="3 4" key="1">
    <citation type="journal article" date="2019" name="Sci. Rep.">
        <title>Nanopore sequencing improves the draft genome of the human pathogenic amoeba Naegleria fowleri.</title>
        <authorList>
            <person name="Liechti N."/>
            <person name="Schurch N."/>
            <person name="Bruggmann R."/>
            <person name="Wittwer M."/>
        </authorList>
    </citation>
    <scope>NUCLEOTIDE SEQUENCE [LARGE SCALE GENOMIC DNA]</scope>
    <source>
        <strain evidence="3 4">ATCC 30894</strain>
    </source>
</reference>
<feature type="coiled-coil region" evidence="1">
    <location>
        <begin position="272"/>
        <end position="327"/>
    </location>
</feature>
<proteinExistence type="predicted"/>
<feature type="region of interest" description="Disordered" evidence="2">
    <location>
        <begin position="1"/>
        <end position="30"/>
    </location>
</feature>
<accession>A0A6A5BY18</accession>
<feature type="compositionally biased region" description="Basic and acidic residues" evidence="2">
    <location>
        <begin position="12"/>
        <end position="21"/>
    </location>
</feature>
<name>A0A6A5BY18_NAEFO</name>
<evidence type="ECO:0000313" key="3">
    <source>
        <dbReference type="EMBL" id="KAF0979214.1"/>
    </source>
</evidence>
<evidence type="ECO:0000313" key="4">
    <source>
        <dbReference type="Proteomes" id="UP000444721"/>
    </source>
</evidence>
<dbReference type="EMBL" id="VFQX01000027">
    <property type="protein sequence ID" value="KAF0979214.1"/>
    <property type="molecule type" value="Genomic_DNA"/>
</dbReference>
<keyword evidence="1" id="KW-0175">Coiled coil</keyword>
<evidence type="ECO:0000256" key="1">
    <source>
        <dbReference type="SAM" id="Coils"/>
    </source>
</evidence>
<feature type="region of interest" description="Disordered" evidence="2">
    <location>
        <begin position="45"/>
        <end position="109"/>
    </location>
</feature>
<gene>
    <name evidence="3" type="ORF">FDP41_001557</name>
</gene>
<sequence>MDSPIAISSSTNHDHHDEDNNSTKIGKGSIPVVPFLNTRASLQIPASHSPSLTSSPSTPKEISRIDGERNFRERPSPRRSFSFVWKNHSLNNNKTSNTSSPTTLSHTFQKPNHENQLFDDTEIKKVITMSLQLTEEVKRLKTSLSGRELQNQVLEKENQFLHDELAAFKEKVSGLESKSNKLKYQRDRYHSQLNALTEKYEALKIKTSSPQVVTIGTDNNEDISDDEENVFSNNFTESNSITEEESIYKLPYSNSKTKDKAWITTAELKNNYHNVCDKVDELSAKLERSEKALKESLQQNKLLEIQLENARANEKALLQKVESTEKLYYESCEKLEALNSKSLKKDSVALRHDMSNEVTRNASLEGVATSSNEGENENTEWPSIDRLSDQIDLMSTEMFEGEERSVFLEKENQRLRAQIEELQRILDHTRDDLQLLRIQSTLSSPRTPRLSTPREFERPSSDRSNQSEGVDSKIMDEWTKLLADKFDHNLRILKEQVVKYEKRAHNMNVSHDHLSETSSSLLEDYFRLTLLSVKILLSKEPRYQNTVWYKIWCDIDSEEIYSCVLTNEIPIEEWWLFLFTTVQTRLENAKLDYEEEEERDIEM</sequence>
<feature type="region of interest" description="Disordered" evidence="2">
    <location>
        <begin position="356"/>
        <end position="382"/>
    </location>
</feature>